<keyword evidence="2" id="KW-1185">Reference proteome</keyword>
<comment type="caution">
    <text evidence="1">The sequence shown here is derived from an EMBL/GenBank/DDBJ whole genome shotgun (WGS) entry which is preliminary data.</text>
</comment>
<name>A0ACB8DE99_DERSI</name>
<gene>
    <name evidence="1" type="ORF">HPB49_016321</name>
</gene>
<evidence type="ECO:0000313" key="1">
    <source>
        <dbReference type="EMBL" id="KAH7966439.1"/>
    </source>
</evidence>
<dbReference type="EMBL" id="CM023471">
    <property type="protein sequence ID" value="KAH7966439.1"/>
    <property type="molecule type" value="Genomic_DNA"/>
</dbReference>
<proteinExistence type="predicted"/>
<evidence type="ECO:0000313" key="2">
    <source>
        <dbReference type="Proteomes" id="UP000821865"/>
    </source>
</evidence>
<reference evidence="1" key="1">
    <citation type="submission" date="2020-05" db="EMBL/GenBank/DDBJ databases">
        <title>Large-scale comparative analyses of tick genomes elucidate their genetic diversity and vector capacities.</title>
        <authorList>
            <person name="Jia N."/>
            <person name="Wang J."/>
            <person name="Shi W."/>
            <person name="Du L."/>
            <person name="Sun Y."/>
            <person name="Zhan W."/>
            <person name="Jiang J."/>
            <person name="Wang Q."/>
            <person name="Zhang B."/>
            <person name="Ji P."/>
            <person name="Sakyi L.B."/>
            <person name="Cui X."/>
            <person name="Yuan T."/>
            <person name="Jiang B."/>
            <person name="Yang W."/>
            <person name="Lam T.T.-Y."/>
            <person name="Chang Q."/>
            <person name="Ding S."/>
            <person name="Wang X."/>
            <person name="Zhu J."/>
            <person name="Ruan X."/>
            <person name="Zhao L."/>
            <person name="Wei J."/>
            <person name="Que T."/>
            <person name="Du C."/>
            <person name="Cheng J."/>
            <person name="Dai P."/>
            <person name="Han X."/>
            <person name="Huang E."/>
            <person name="Gao Y."/>
            <person name="Liu J."/>
            <person name="Shao H."/>
            <person name="Ye R."/>
            <person name="Li L."/>
            <person name="Wei W."/>
            <person name="Wang X."/>
            <person name="Wang C."/>
            <person name="Yang T."/>
            <person name="Huo Q."/>
            <person name="Li W."/>
            <person name="Guo W."/>
            <person name="Chen H."/>
            <person name="Zhou L."/>
            <person name="Ni X."/>
            <person name="Tian J."/>
            <person name="Zhou Y."/>
            <person name="Sheng Y."/>
            <person name="Liu T."/>
            <person name="Pan Y."/>
            <person name="Xia L."/>
            <person name="Li J."/>
            <person name="Zhao F."/>
            <person name="Cao W."/>
        </authorList>
    </citation>
    <scope>NUCLEOTIDE SEQUENCE</scope>
    <source>
        <strain evidence="1">Dsil-2018</strain>
    </source>
</reference>
<dbReference type="Proteomes" id="UP000821865">
    <property type="component" value="Chromosome 2"/>
</dbReference>
<organism evidence="1 2">
    <name type="scientific">Dermacentor silvarum</name>
    <name type="common">Tick</name>
    <dbReference type="NCBI Taxonomy" id="543639"/>
    <lineage>
        <taxon>Eukaryota</taxon>
        <taxon>Metazoa</taxon>
        <taxon>Ecdysozoa</taxon>
        <taxon>Arthropoda</taxon>
        <taxon>Chelicerata</taxon>
        <taxon>Arachnida</taxon>
        <taxon>Acari</taxon>
        <taxon>Parasitiformes</taxon>
        <taxon>Ixodida</taxon>
        <taxon>Ixodoidea</taxon>
        <taxon>Ixodidae</taxon>
        <taxon>Rhipicephalinae</taxon>
        <taxon>Dermacentor</taxon>
    </lineage>
</organism>
<sequence>MKVLKGTGLRNRTSAGIACCDVDLGVVRQYAAALFIGECSVTPATTGKTTEFSRDFKVSPTPKSSRSSRSGDSNGRVSSMDDIGKLYELSDDPKRKEFLDDLFSFMQKRAAVVARASELLASGQEVATWKAKKLRAGFARGDVKMRRVSEAARTLAAEK</sequence>
<accession>A0ACB8DE99</accession>
<protein>
    <submittedName>
        <fullName evidence="1">Uncharacterized protein</fullName>
    </submittedName>
</protein>